<protein>
    <submittedName>
        <fullName evidence="2">Uncharacterized protein</fullName>
    </submittedName>
</protein>
<accession>A0AA39P5N6</accession>
<feature type="region of interest" description="Disordered" evidence="1">
    <location>
        <begin position="164"/>
        <end position="206"/>
    </location>
</feature>
<comment type="caution">
    <text evidence="2">The sequence shown here is derived from an EMBL/GenBank/DDBJ whole genome shotgun (WGS) entry which is preliminary data.</text>
</comment>
<organism evidence="2 3">
    <name type="scientific">Armillaria luteobubalina</name>
    <dbReference type="NCBI Taxonomy" id="153913"/>
    <lineage>
        <taxon>Eukaryota</taxon>
        <taxon>Fungi</taxon>
        <taxon>Dikarya</taxon>
        <taxon>Basidiomycota</taxon>
        <taxon>Agaricomycotina</taxon>
        <taxon>Agaricomycetes</taxon>
        <taxon>Agaricomycetidae</taxon>
        <taxon>Agaricales</taxon>
        <taxon>Marasmiineae</taxon>
        <taxon>Physalacriaceae</taxon>
        <taxon>Armillaria</taxon>
    </lineage>
</organism>
<proteinExistence type="predicted"/>
<reference evidence="2" key="1">
    <citation type="submission" date="2023-06" db="EMBL/GenBank/DDBJ databases">
        <authorList>
            <consortium name="Lawrence Berkeley National Laboratory"/>
            <person name="Ahrendt S."/>
            <person name="Sahu N."/>
            <person name="Indic B."/>
            <person name="Wong-Bajracharya J."/>
            <person name="Merenyi Z."/>
            <person name="Ke H.-M."/>
            <person name="Monk M."/>
            <person name="Kocsube S."/>
            <person name="Drula E."/>
            <person name="Lipzen A."/>
            <person name="Balint B."/>
            <person name="Henrissat B."/>
            <person name="Andreopoulos B."/>
            <person name="Martin F.M."/>
            <person name="Harder C.B."/>
            <person name="Rigling D."/>
            <person name="Ford K.L."/>
            <person name="Foster G.D."/>
            <person name="Pangilinan J."/>
            <person name="Papanicolaou A."/>
            <person name="Barry K."/>
            <person name="LaButti K."/>
            <person name="Viragh M."/>
            <person name="Koriabine M."/>
            <person name="Yan M."/>
            <person name="Riley R."/>
            <person name="Champramary S."/>
            <person name="Plett K.L."/>
            <person name="Tsai I.J."/>
            <person name="Slot J."/>
            <person name="Sipos G."/>
            <person name="Plett J."/>
            <person name="Nagy L.G."/>
            <person name="Grigoriev I.V."/>
        </authorList>
    </citation>
    <scope>NUCLEOTIDE SEQUENCE</scope>
    <source>
        <strain evidence="2">HWK02</strain>
    </source>
</reference>
<feature type="compositionally biased region" description="Polar residues" evidence="1">
    <location>
        <begin position="191"/>
        <end position="203"/>
    </location>
</feature>
<sequence length="355" mass="39368">MIPHFGEYITIKLDPIASLQSLNDEEVTKACSALETKTYVACATYLYSLPLPGVDWISVGLHLVSQGLPDPGPYGFTTPDMSIPIYPTAAHPLSRPSVKPGAPLPWPDCYHPSLATARCRVKNDFTIGDPWPDSLYQLDSHDQIVLEKYFRQDSEHREVYAQAQGLGEAPSQVPPSQLDDAGVEPCEPSIAPSTQDAESQYCSSEKDAPAHRSKRFSSLPSFLHGLLAKALSYISCLRADFVDDDDTSNWSSDPIFSLNIFGNTPPDTMPVVYTSDDLASVKLPMNDPWDFIHEVKALKRIEEEYHERAKAKTQADIRCTRQQDEDLHARLQSKLPNRGSSPKKEGTLSALEVPR</sequence>
<evidence type="ECO:0000313" key="2">
    <source>
        <dbReference type="EMBL" id="KAK0478036.1"/>
    </source>
</evidence>
<dbReference type="EMBL" id="JAUEPU010000103">
    <property type="protein sequence ID" value="KAK0478036.1"/>
    <property type="molecule type" value="Genomic_DNA"/>
</dbReference>
<feature type="region of interest" description="Disordered" evidence="1">
    <location>
        <begin position="331"/>
        <end position="355"/>
    </location>
</feature>
<keyword evidence="3" id="KW-1185">Reference proteome</keyword>
<dbReference type="AlphaFoldDB" id="A0AA39P5N6"/>
<gene>
    <name evidence="2" type="ORF">EDD18DRAFT_1114445</name>
</gene>
<evidence type="ECO:0000313" key="3">
    <source>
        <dbReference type="Proteomes" id="UP001175228"/>
    </source>
</evidence>
<name>A0AA39P5N6_9AGAR</name>
<dbReference type="Proteomes" id="UP001175228">
    <property type="component" value="Unassembled WGS sequence"/>
</dbReference>
<evidence type="ECO:0000256" key="1">
    <source>
        <dbReference type="SAM" id="MobiDB-lite"/>
    </source>
</evidence>